<feature type="domain" description="Methyltransferase type 11" evidence="1">
    <location>
        <begin position="56"/>
        <end position="137"/>
    </location>
</feature>
<dbReference type="Proteomes" id="UP001628668">
    <property type="component" value="Unassembled WGS sequence"/>
</dbReference>
<dbReference type="GO" id="GO:0008168">
    <property type="term" value="F:methyltransferase activity"/>
    <property type="evidence" value="ECO:0007669"/>
    <property type="project" value="UniProtKB-KW"/>
</dbReference>
<dbReference type="EMBL" id="JBJOSA010000007">
    <property type="protein sequence ID" value="MFL8937293.1"/>
    <property type="molecule type" value="Genomic_DNA"/>
</dbReference>
<dbReference type="InterPro" id="IPR013216">
    <property type="entry name" value="Methyltransf_11"/>
</dbReference>
<dbReference type="Pfam" id="PF08241">
    <property type="entry name" value="Methyltransf_11"/>
    <property type="match status" value="1"/>
</dbReference>
<sequence length="253" mass="28984">MIKDSKFLNLIKDVDRSFKGWDFSFISGTGRMSSGLLSWSYGSQAISLIQGTNTMLDMGTGGGEFLSMLRPFPQTVFATEGYKPNIAIAKERLEPMGVTVVPIDEDTKLPFENEQFDLILNQHESYSPKELRRIIKENGSFLTQQVGGLDCVGINEALGVFLNNEFLNWNLKSAKNELEKNSFQVLYSQEEFPFQRFYDVGALVYYLKAIPWQVPGFSVKRFENKLYDIHKIIQEKGFFEVKQHRFMIKAKAL</sequence>
<protein>
    <submittedName>
        <fullName evidence="2">Class I SAM-dependent methyltransferase</fullName>
    </submittedName>
</protein>
<evidence type="ECO:0000259" key="1">
    <source>
        <dbReference type="Pfam" id="PF08241"/>
    </source>
</evidence>
<gene>
    <name evidence="2" type="ORF">ACKA06_10885</name>
</gene>
<dbReference type="InterPro" id="IPR029063">
    <property type="entry name" value="SAM-dependent_MTases_sf"/>
</dbReference>
<evidence type="ECO:0000313" key="2">
    <source>
        <dbReference type="EMBL" id="MFL8937293.1"/>
    </source>
</evidence>
<evidence type="ECO:0000313" key="3">
    <source>
        <dbReference type="Proteomes" id="UP001628668"/>
    </source>
</evidence>
<keyword evidence="2" id="KW-0489">Methyltransferase</keyword>
<dbReference type="PANTHER" id="PTHR43460">
    <property type="entry name" value="METHYLTRANSFERASE"/>
    <property type="match status" value="1"/>
</dbReference>
<keyword evidence="2" id="KW-0808">Transferase</keyword>
<dbReference type="RefSeq" id="WP_411159620.1">
    <property type="nucleotide sequence ID" value="NZ_JBJOSA010000007.1"/>
</dbReference>
<proteinExistence type="predicted"/>
<comment type="caution">
    <text evidence="2">The sequence shown here is derived from an EMBL/GenBank/DDBJ whole genome shotgun (WGS) entry which is preliminary data.</text>
</comment>
<reference evidence="2 3" key="1">
    <citation type="submission" date="2024-12" db="EMBL/GenBank/DDBJ databases">
        <authorList>
            <person name="Li X."/>
            <person name="Zhang D."/>
        </authorList>
    </citation>
    <scope>NUCLEOTIDE SEQUENCE [LARGE SCALE GENOMIC DNA]</scope>
    <source>
        <strain evidence="2 3">JCM19602</strain>
    </source>
</reference>
<dbReference type="InterPro" id="IPR052939">
    <property type="entry name" value="23S_rRNA_MeTrnsfrase_RlmA"/>
</dbReference>
<dbReference type="CDD" id="cd02440">
    <property type="entry name" value="AdoMet_MTases"/>
    <property type="match status" value="1"/>
</dbReference>
<organism evidence="2 3">
    <name type="scientific">Rossellomorea oryzaecorticis</name>
    <dbReference type="NCBI Taxonomy" id="1396505"/>
    <lineage>
        <taxon>Bacteria</taxon>
        <taxon>Bacillati</taxon>
        <taxon>Bacillota</taxon>
        <taxon>Bacilli</taxon>
        <taxon>Bacillales</taxon>
        <taxon>Bacillaceae</taxon>
        <taxon>Rossellomorea</taxon>
    </lineage>
</organism>
<dbReference type="GO" id="GO:0032259">
    <property type="term" value="P:methylation"/>
    <property type="evidence" value="ECO:0007669"/>
    <property type="project" value="UniProtKB-KW"/>
</dbReference>
<dbReference type="SUPFAM" id="SSF53335">
    <property type="entry name" value="S-adenosyl-L-methionine-dependent methyltransferases"/>
    <property type="match status" value="1"/>
</dbReference>
<accession>A0ABW8VRZ0</accession>
<keyword evidence="3" id="KW-1185">Reference proteome</keyword>
<name>A0ABW8VRZ0_9BACI</name>
<dbReference type="PANTHER" id="PTHR43460:SF1">
    <property type="entry name" value="METHYLTRANSFERASE TYPE 11 DOMAIN-CONTAINING PROTEIN"/>
    <property type="match status" value="1"/>
</dbReference>
<dbReference type="Gene3D" id="3.40.50.150">
    <property type="entry name" value="Vaccinia Virus protein VP39"/>
    <property type="match status" value="1"/>
</dbReference>